<feature type="domain" description="RNA polymerase sigma-70 region 2" evidence="5">
    <location>
        <begin position="90"/>
        <end position="161"/>
    </location>
</feature>
<dbReference type="InterPro" id="IPR013324">
    <property type="entry name" value="RNA_pol_sigma_r3/r4-like"/>
</dbReference>
<protein>
    <recommendedName>
        <fullName evidence="9">Sigma-70 family RNA polymerase sigma factor</fullName>
    </recommendedName>
</protein>
<evidence type="ECO:0000256" key="4">
    <source>
        <dbReference type="ARBA" id="ARBA00023163"/>
    </source>
</evidence>
<reference evidence="7 8" key="1">
    <citation type="submission" date="2018-06" db="EMBL/GenBank/DDBJ databases">
        <title>Lujinxingia sediminis gen. nov. sp. nov., a new facultative anaerobic member of the class Deltaproteobacteria, and proposal of Lujinxingaceae fam. nov.</title>
        <authorList>
            <person name="Guo L.-Y."/>
            <person name="Li C.-M."/>
            <person name="Wang S."/>
            <person name="Du Z.-J."/>
        </authorList>
    </citation>
    <scope>NUCLEOTIDE SEQUENCE [LARGE SCALE GENOMIC DNA]</scope>
    <source>
        <strain evidence="7 8">FA350</strain>
    </source>
</reference>
<dbReference type="PANTHER" id="PTHR30385">
    <property type="entry name" value="SIGMA FACTOR F FLAGELLAR"/>
    <property type="match status" value="1"/>
</dbReference>
<evidence type="ECO:0000256" key="3">
    <source>
        <dbReference type="ARBA" id="ARBA00023125"/>
    </source>
</evidence>
<feature type="domain" description="RNA polymerase sigma-70 region 4" evidence="6">
    <location>
        <begin position="249"/>
        <end position="297"/>
    </location>
</feature>
<evidence type="ECO:0000256" key="2">
    <source>
        <dbReference type="ARBA" id="ARBA00023082"/>
    </source>
</evidence>
<keyword evidence="4" id="KW-0804">Transcription</keyword>
<evidence type="ECO:0000259" key="6">
    <source>
        <dbReference type="Pfam" id="PF04545"/>
    </source>
</evidence>
<dbReference type="NCBIfam" id="TIGR02937">
    <property type="entry name" value="sigma70-ECF"/>
    <property type="match status" value="1"/>
</dbReference>
<dbReference type="KEGG" id="bsed:DN745_16060"/>
<dbReference type="AlphaFoldDB" id="A0A2Z4FQ13"/>
<dbReference type="SUPFAM" id="SSF88659">
    <property type="entry name" value="Sigma3 and sigma4 domains of RNA polymerase sigma factors"/>
    <property type="match status" value="1"/>
</dbReference>
<dbReference type="GO" id="GO:0016987">
    <property type="term" value="F:sigma factor activity"/>
    <property type="evidence" value="ECO:0007669"/>
    <property type="project" value="UniProtKB-KW"/>
</dbReference>
<keyword evidence="2" id="KW-0731">Sigma factor</keyword>
<dbReference type="InterPro" id="IPR013325">
    <property type="entry name" value="RNA_pol_sigma_r2"/>
</dbReference>
<dbReference type="Gene3D" id="1.20.140.160">
    <property type="match status" value="1"/>
</dbReference>
<dbReference type="SUPFAM" id="SSF88946">
    <property type="entry name" value="Sigma2 domain of RNA polymerase sigma factors"/>
    <property type="match status" value="1"/>
</dbReference>
<proteinExistence type="predicted"/>
<keyword evidence="8" id="KW-1185">Reference proteome</keyword>
<dbReference type="EMBL" id="CP030032">
    <property type="protein sequence ID" value="AWV90746.1"/>
    <property type="molecule type" value="Genomic_DNA"/>
</dbReference>
<dbReference type="GO" id="GO:0003677">
    <property type="term" value="F:DNA binding"/>
    <property type="evidence" value="ECO:0007669"/>
    <property type="project" value="UniProtKB-KW"/>
</dbReference>
<dbReference type="InterPro" id="IPR007627">
    <property type="entry name" value="RNA_pol_sigma70_r2"/>
</dbReference>
<evidence type="ECO:0000313" key="8">
    <source>
        <dbReference type="Proteomes" id="UP000249799"/>
    </source>
</evidence>
<name>A0A2Z4FQ13_9DELT</name>
<dbReference type="InterPro" id="IPR007630">
    <property type="entry name" value="RNA_pol_sigma70_r4"/>
</dbReference>
<gene>
    <name evidence="7" type="ORF">DN745_16060</name>
</gene>
<dbReference type="Pfam" id="PF04542">
    <property type="entry name" value="Sigma70_r2"/>
    <property type="match status" value="1"/>
</dbReference>
<dbReference type="Pfam" id="PF04545">
    <property type="entry name" value="Sigma70_r4"/>
    <property type="match status" value="1"/>
</dbReference>
<dbReference type="OrthoDB" id="9799825at2"/>
<evidence type="ECO:0008006" key="9">
    <source>
        <dbReference type="Google" id="ProtNLM"/>
    </source>
</evidence>
<accession>A0A2Z4FQ13</accession>
<evidence type="ECO:0000313" key="7">
    <source>
        <dbReference type="EMBL" id="AWV90746.1"/>
    </source>
</evidence>
<sequence>MDYRRMRIRIWPSGCGRRVVGLVIFGTRRKNYRVEIPLGRLFLWVVPRYFVTLTRKGTIMARQSSSDASMTVESARLASRSRKLTSNEVVEKYAGLVNSTGRELARQMQSPIDFDDLVAWGFQGLLEAHSRFNPTAEVTFSSFAYYRIRGAMYDGLRKTGWAMRGTAIQICDSVAINEHLESRAMANAGARRAETFADQIERVSNTIGDCVTICLLHTAELERVSSAIPAEQTQDIQKSELKSALNAAVQRLSDAEREVVVRYHLKEESMASIGKAMGVSTSWVSRINANAIATLRKILYEQDAEWESYMIRP</sequence>
<dbReference type="InterPro" id="IPR014284">
    <property type="entry name" value="RNA_pol_sigma-70_dom"/>
</dbReference>
<evidence type="ECO:0000256" key="1">
    <source>
        <dbReference type="ARBA" id="ARBA00023015"/>
    </source>
</evidence>
<keyword evidence="1" id="KW-0805">Transcription regulation</keyword>
<dbReference type="Gene3D" id="1.10.1740.10">
    <property type="match status" value="1"/>
</dbReference>
<dbReference type="GO" id="GO:0006352">
    <property type="term" value="P:DNA-templated transcription initiation"/>
    <property type="evidence" value="ECO:0007669"/>
    <property type="project" value="InterPro"/>
</dbReference>
<dbReference type="Proteomes" id="UP000249799">
    <property type="component" value="Chromosome"/>
</dbReference>
<evidence type="ECO:0000259" key="5">
    <source>
        <dbReference type="Pfam" id="PF04542"/>
    </source>
</evidence>
<organism evidence="7 8">
    <name type="scientific">Bradymonas sediminis</name>
    <dbReference type="NCBI Taxonomy" id="1548548"/>
    <lineage>
        <taxon>Bacteria</taxon>
        <taxon>Deltaproteobacteria</taxon>
        <taxon>Bradymonadales</taxon>
        <taxon>Bradymonadaceae</taxon>
        <taxon>Bradymonas</taxon>
    </lineage>
</organism>
<keyword evidence="3" id="KW-0238">DNA-binding</keyword>